<dbReference type="Proteomes" id="UP000245119">
    <property type="component" value="Linkage Group LG3"/>
</dbReference>
<proteinExistence type="predicted"/>
<name>A0A2T7PKG2_POMCA</name>
<protein>
    <submittedName>
        <fullName evidence="2">Uncharacterized protein</fullName>
    </submittedName>
</protein>
<reference evidence="2 3" key="1">
    <citation type="submission" date="2018-04" db="EMBL/GenBank/DDBJ databases">
        <title>The genome of golden apple snail Pomacea canaliculata provides insight into stress tolerance and invasive adaptation.</title>
        <authorList>
            <person name="Liu C."/>
            <person name="Liu B."/>
            <person name="Ren Y."/>
            <person name="Zhang Y."/>
            <person name="Wang H."/>
            <person name="Li S."/>
            <person name="Jiang F."/>
            <person name="Yin L."/>
            <person name="Zhang G."/>
            <person name="Qian W."/>
            <person name="Fan W."/>
        </authorList>
    </citation>
    <scope>NUCLEOTIDE SEQUENCE [LARGE SCALE GENOMIC DNA]</scope>
    <source>
        <strain evidence="2">SZHN2017</strain>
        <tissue evidence="2">Muscle</tissue>
    </source>
</reference>
<evidence type="ECO:0000256" key="1">
    <source>
        <dbReference type="SAM" id="MobiDB-lite"/>
    </source>
</evidence>
<accession>A0A2T7PKG2</accession>
<dbReference type="STRING" id="400727.A0A2T7PKG2"/>
<keyword evidence="3" id="KW-1185">Reference proteome</keyword>
<comment type="caution">
    <text evidence="2">The sequence shown here is derived from an EMBL/GenBank/DDBJ whole genome shotgun (WGS) entry which is preliminary data.</text>
</comment>
<gene>
    <name evidence="2" type="ORF">C0Q70_05129</name>
</gene>
<dbReference type="EMBL" id="PZQS01000003">
    <property type="protein sequence ID" value="PVD33867.1"/>
    <property type="molecule type" value="Genomic_DNA"/>
</dbReference>
<organism evidence="2 3">
    <name type="scientific">Pomacea canaliculata</name>
    <name type="common">Golden apple snail</name>
    <dbReference type="NCBI Taxonomy" id="400727"/>
    <lineage>
        <taxon>Eukaryota</taxon>
        <taxon>Metazoa</taxon>
        <taxon>Spiralia</taxon>
        <taxon>Lophotrochozoa</taxon>
        <taxon>Mollusca</taxon>
        <taxon>Gastropoda</taxon>
        <taxon>Caenogastropoda</taxon>
        <taxon>Architaenioglossa</taxon>
        <taxon>Ampullarioidea</taxon>
        <taxon>Ampullariidae</taxon>
        <taxon>Pomacea</taxon>
    </lineage>
</organism>
<sequence>MEASDQEGRSQSQGATCNYEEVAGTNWGADDRILKKLYTGRVRPVLEYGMTAWGTAAKSNFEKVSKVQNQAARLITGAMRSTPIQELETITGLESLETDVTQRCSSKPPSSRDFQITP</sequence>
<evidence type="ECO:0000313" key="3">
    <source>
        <dbReference type="Proteomes" id="UP000245119"/>
    </source>
</evidence>
<evidence type="ECO:0000313" key="2">
    <source>
        <dbReference type="EMBL" id="PVD33867.1"/>
    </source>
</evidence>
<feature type="region of interest" description="Disordered" evidence="1">
    <location>
        <begin position="99"/>
        <end position="118"/>
    </location>
</feature>
<dbReference type="AlphaFoldDB" id="A0A2T7PKG2"/>